<comment type="function">
    <text evidence="1">Involved in DNA recombination.</text>
</comment>
<reference evidence="8 9" key="1">
    <citation type="submission" date="2014-09" db="EMBL/GenBank/DDBJ databases">
        <title>Isolation and characterization of Aurantimonas altamirensis ON-56566 from clinical sample following a dog bite.</title>
        <authorList>
            <person name="Eshaghi A."/>
            <person name="Li A."/>
            <person name="Shahinas D."/>
            <person name="Bahn P."/>
            <person name="Kus J.V."/>
            <person name="Patel S.N."/>
        </authorList>
    </citation>
    <scope>NUCLEOTIDE SEQUENCE [LARGE SCALE GENOMIC DNA]</scope>
    <source>
        <strain evidence="8 9">ON-56566</strain>
    </source>
</reference>
<dbReference type="InterPro" id="IPR003798">
    <property type="entry name" value="DNA_recombination_RmuC"/>
</dbReference>
<proteinExistence type="inferred from homology"/>
<dbReference type="PANTHER" id="PTHR30563:SF0">
    <property type="entry name" value="DNA RECOMBINATION PROTEIN RMUC"/>
    <property type="match status" value="1"/>
</dbReference>
<gene>
    <name evidence="8" type="ORF">LA66_19745</name>
</gene>
<feature type="transmembrane region" description="Helical" evidence="7">
    <location>
        <begin position="6"/>
        <end position="27"/>
    </location>
</feature>
<dbReference type="Pfam" id="PF02646">
    <property type="entry name" value="RmuC"/>
    <property type="match status" value="1"/>
</dbReference>
<comment type="caution">
    <text evidence="8">The sequence shown here is derived from an EMBL/GenBank/DDBJ whole genome shotgun (WGS) entry which is preliminary data.</text>
</comment>
<evidence type="ECO:0000256" key="7">
    <source>
        <dbReference type="SAM" id="Phobius"/>
    </source>
</evidence>
<evidence type="ECO:0000313" key="9">
    <source>
        <dbReference type="Proteomes" id="UP000030826"/>
    </source>
</evidence>
<evidence type="ECO:0000256" key="3">
    <source>
        <dbReference type="ARBA" id="ARBA00021840"/>
    </source>
</evidence>
<keyword evidence="7" id="KW-1133">Transmembrane helix</keyword>
<evidence type="ECO:0000256" key="4">
    <source>
        <dbReference type="ARBA" id="ARBA00023054"/>
    </source>
</evidence>
<dbReference type="OrthoDB" id="370725at2"/>
<dbReference type="EMBL" id="JRFJ01000008">
    <property type="protein sequence ID" value="KHJ53052.1"/>
    <property type="molecule type" value="Genomic_DNA"/>
</dbReference>
<keyword evidence="7" id="KW-0812">Transmembrane</keyword>
<keyword evidence="5" id="KW-0233">DNA recombination</keyword>
<dbReference type="AlphaFoldDB" id="A0A0B1Q210"/>
<dbReference type="GO" id="GO:0006310">
    <property type="term" value="P:DNA recombination"/>
    <property type="evidence" value="ECO:0007669"/>
    <property type="project" value="UniProtKB-KW"/>
</dbReference>
<sequence length="455" mass="50006">MLTDTILRASLLALTILNLCFSVWLICRVARGGSARDEIIDRLDQLDARMSETQSFAQAGFSAMREDFAHSAAQTRADARHLREEVGASLHRLGTQTMTTLDGATRRQADGLQGVAGRLHEMSEANERRQEALRQTLESRLDRLRQDNAAKLEEMRVTVDEKLQGTLEQRLGASFNTVNENLERVFRSVGEMQSIATGVGDLKRVLSNVKARGTWGEATLGLALEQVMTPEQYATNVEVRPHSGQRVEYAIRLPGDGAEPVWLPIDAKLPTEDYERLVDASERGDADGVEEAAKGLDRAIRKAAADIAAKYVQPPHTTDFAVMFLPTEGLFAEVVRRPGLIDQLQRDNRVIVTGPTTLMALLTSLRMGFRSLAIQERSSEVWQVLGGVKTEFSRFGDMLDKVQKKLGEAQTAVDGARTRGRAIDRRLRAVDDGGDGAGHHPLLVGGDDVQCGPLS</sequence>
<keyword evidence="4 6" id="KW-0175">Coiled coil</keyword>
<evidence type="ECO:0000256" key="5">
    <source>
        <dbReference type="ARBA" id="ARBA00023172"/>
    </source>
</evidence>
<dbReference type="RefSeq" id="WP_039195951.1">
    <property type="nucleotide sequence ID" value="NZ_JRFJ01000008.1"/>
</dbReference>
<evidence type="ECO:0000256" key="2">
    <source>
        <dbReference type="ARBA" id="ARBA00009840"/>
    </source>
</evidence>
<evidence type="ECO:0000256" key="1">
    <source>
        <dbReference type="ARBA" id="ARBA00003416"/>
    </source>
</evidence>
<protein>
    <recommendedName>
        <fullName evidence="3">DNA recombination protein RmuC homolog</fullName>
    </recommendedName>
</protein>
<keyword evidence="7" id="KW-0472">Membrane</keyword>
<name>A0A0B1Q210_9HYPH</name>
<comment type="similarity">
    <text evidence="2">Belongs to the RmuC family.</text>
</comment>
<organism evidence="8 9">
    <name type="scientific">Aureimonas altamirensis</name>
    <dbReference type="NCBI Taxonomy" id="370622"/>
    <lineage>
        <taxon>Bacteria</taxon>
        <taxon>Pseudomonadati</taxon>
        <taxon>Pseudomonadota</taxon>
        <taxon>Alphaproteobacteria</taxon>
        <taxon>Hyphomicrobiales</taxon>
        <taxon>Aurantimonadaceae</taxon>
        <taxon>Aureimonas</taxon>
    </lineage>
</organism>
<accession>A0A0B1Q210</accession>
<dbReference type="PANTHER" id="PTHR30563">
    <property type="entry name" value="DNA RECOMBINATION PROTEIN RMUC"/>
    <property type="match status" value="1"/>
</dbReference>
<evidence type="ECO:0000256" key="6">
    <source>
        <dbReference type="SAM" id="Coils"/>
    </source>
</evidence>
<evidence type="ECO:0000313" key="8">
    <source>
        <dbReference type="EMBL" id="KHJ53052.1"/>
    </source>
</evidence>
<dbReference type="Proteomes" id="UP000030826">
    <property type="component" value="Unassembled WGS sequence"/>
</dbReference>
<feature type="coiled-coil region" evidence="6">
    <location>
        <begin position="127"/>
        <end position="154"/>
    </location>
</feature>